<dbReference type="InterPro" id="IPR000276">
    <property type="entry name" value="GPCR_Rhodpsn"/>
</dbReference>
<gene>
    <name evidence="7" type="ORF">ECPE_LOCUS3725</name>
</gene>
<dbReference type="PROSITE" id="PS50262">
    <property type="entry name" value="G_PROTEIN_RECEP_F1_2"/>
    <property type="match status" value="1"/>
</dbReference>
<dbReference type="Pfam" id="PF00001">
    <property type="entry name" value="7tm_1"/>
    <property type="match status" value="1"/>
</dbReference>
<accession>A0A183A9U0</accession>
<dbReference type="PANTHER" id="PTHR45698">
    <property type="entry name" value="TRACE AMINE-ASSOCIATED RECEPTOR 19N-RELATED"/>
    <property type="match status" value="1"/>
</dbReference>
<feature type="domain" description="G-protein coupled receptors family 1 profile" evidence="6">
    <location>
        <begin position="100"/>
        <end position="247"/>
    </location>
</feature>
<comment type="subcellular location">
    <subcellularLocation>
        <location evidence="1">Membrane</location>
    </subcellularLocation>
</comment>
<dbReference type="OrthoDB" id="10042731at2759"/>
<feature type="transmembrane region" description="Helical" evidence="5">
    <location>
        <begin position="6"/>
        <end position="30"/>
    </location>
</feature>
<evidence type="ECO:0000256" key="2">
    <source>
        <dbReference type="ARBA" id="ARBA00022692"/>
    </source>
</evidence>
<feature type="transmembrane region" description="Helical" evidence="5">
    <location>
        <begin position="88"/>
        <end position="112"/>
    </location>
</feature>
<dbReference type="PANTHER" id="PTHR45698:SF1">
    <property type="entry name" value="TRACE AMINE-ASSOCIATED RECEPTOR 13C-LIKE"/>
    <property type="match status" value="1"/>
</dbReference>
<dbReference type="GO" id="GO:0004930">
    <property type="term" value="F:G protein-coupled receptor activity"/>
    <property type="evidence" value="ECO:0007669"/>
    <property type="project" value="InterPro"/>
</dbReference>
<dbReference type="AlphaFoldDB" id="A0A183A9U0"/>
<dbReference type="WBParaSite" id="ECPE_0000372801-mRNA-1">
    <property type="protein sequence ID" value="ECPE_0000372801-mRNA-1"/>
    <property type="gene ID" value="ECPE_0000372801"/>
</dbReference>
<feature type="transmembrane region" description="Helical" evidence="5">
    <location>
        <begin position="275"/>
        <end position="294"/>
    </location>
</feature>
<dbReference type="Proteomes" id="UP000272942">
    <property type="component" value="Unassembled WGS sequence"/>
</dbReference>
<keyword evidence="2 5" id="KW-0812">Transmembrane</keyword>
<keyword evidence="4 5" id="KW-0472">Membrane</keyword>
<evidence type="ECO:0000313" key="8">
    <source>
        <dbReference type="Proteomes" id="UP000272942"/>
    </source>
</evidence>
<evidence type="ECO:0000313" key="9">
    <source>
        <dbReference type="WBParaSite" id="ECPE_0000372801-mRNA-1"/>
    </source>
</evidence>
<dbReference type="InterPro" id="IPR017452">
    <property type="entry name" value="GPCR_Rhodpsn_7TM"/>
</dbReference>
<keyword evidence="8" id="KW-1185">Reference proteome</keyword>
<evidence type="ECO:0000256" key="5">
    <source>
        <dbReference type="SAM" id="Phobius"/>
    </source>
</evidence>
<reference evidence="9" key="1">
    <citation type="submission" date="2016-06" db="UniProtKB">
        <authorList>
            <consortium name="WormBaseParasite"/>
        </authorList>
    </citation>
    <scope>IDENTIFICATION</scope>
</reference>
<feature type="transmembrane region" description="Helical" evidence="5">
    <location>
        <begin position="233"/>
        <end position="255"/>
    </location>
</feature>
<proteinExistence type="predicted"/>
<dbReference type="EMBL" id="UZAN01040630">
    <property type="protein sequence ID" value="VDP70358.1"/>
    <property type="molecule type" value="Genomic_DNA"/>
</dbReference>
<protein>
    <submittedName>
        <fullName evidence="9">G_PROTEIN_RECEP_F1_2 domain-containing protein</fullName>
    </submittedName>
</protein>
<organism evidence="9">
    <name type="scientific">Echinostoma caproni</name>
    <dbReference type="NCBI Taxonomy" id="27848"/>
    <lineage>
        <taxon>Eukaryota</taxon>
        <taxon>Metazoa</taxon>
        <taxon>Spiralia</taxon>
        <taxon>Lophotrochozoa</taxon>
        <taxon>Platyhelminthes</taxon>
        <taxon>Trematoda</taxon>
        <taxon>Digenea</taxon>
        <taxon>Plagiorchiida</taxon>
        <taxon>Echinostomata</taxon>
        <taxon>Echinostomatoidea</taxon>
        <taxon>Echinostomatidae</taxon>
        <taxon>Echinostoma</taxon>
    </lineage>
</organism>
<dbReference type="Gene3D" id="1.20.1070.10">
    <property type="entry name" value="Rhodopsin 7-helix transmembrane proteins"/>
    <property type="match status" value="1"/>
</dbReference>
<dbReference type="CDD" id="cd00637">
    <property type="entry name" value="7tm_classA_rhodopsin-like"/>
    <property type="match status" value="1"/>
</dbReference>
<dbReference type="SUPFAM" id="SSF81321">
    <property type="entry name" value="Family A G protein-coupled receptor-like"/>
    <property type="match status" value="1"/>
</dbReference>
<evidence type="ECO:0000259" key="6">
    <source>
        <dbReference type="PROSITE" id="PS50262"/>
    </source>
</evidence>
<sequence length="338" mass="38495">MPEATHVVRILLSVLGLIGLITNASVFVALLRVQLGSHVTNVLFRSQCIFDGLGCLTMLLRQIIGDRINTGLSELDEVLCYIWHQDNFFWIGPMLAAGNLTCICWDRLTALFRPVYYRQHQRRLIGMFICYTVLTFLLVYVPQFLRRQYKNGQCRFSLVLEHPVTHVIANIQAFLVLIILHVFPAVCLLTSHAFIIWKIRRLKMREKRISQTTTTVVTTGDSQPRYRRSVSRLVWTTATLSVIYFVCHSFDSLNYALAVAGISDYKAGSPCQQAGLAPIVFCCAINPCVLVNMSKPVRKAFLSMRANPEFMITFSKAQSRDRTQMQLIKPRPDCDAIR</sequence>
<feature type="transmembrane region" description="Helical" evidence="5">
    <location>
        <begin position="124"/>
        <end position="141"/>
    </location>
</feature>
<keyword evidence="3 5" id="KW-1133">Transmembrane helix</keyword>
<dbReference type="GO" id="GO:0016020">
    <property type="term" value="C:membrane"/>
    <property type="evidence" value="ECO:0007669"/>
    <property type="project" value="UniProtKB-SubCell"/>
</dbReference>
<evidence type="ECO:0000256" key="4">
    <source>
        <dbReference type="ARBA" id="ARBA00023136"/>
    </source>
</evidence>
<reference evidence="7 8" key="2">
    <citation type="submission" date="2018-11" db="EMBL/GenBank/DDBJ databases">
        <authorList>
            <consortium name="Pathogen Informatics"/>
        </authorList>
    </citation>
    <scope>NUCLEOTIDE SEQUENCE [LARGE SCALE GENOMIC DNA]</scope>
    <source>
        <strain evidence="7 8">Egypt</strain>
    </source>
</reference>
<evidence type="ECO:0000256" key="1">
    <source>
        <dbReference type="ARBA" id="ARBA00004370"/>
    </source>
</evidence>
<evidence type="ECO:0000256" key="3">
    <source>
        <dbReference type="ARBA" id="ARBA00022989"/>
    </source>
</evidence>
<evidence type="ECO:0000313" key="7">
    <source>
        <dbReference type="EMBL" id="VDP70358.1"/>
    </source>
</evidence>
<feature type="transmembrane region" description="Helical" evidence="5">
    <location>
        <begin position="173"/>
        <end position="197"/>
    </location>
</feature>
<name>A0A183A9U0_9TREM</name>